<reference evidence="1" key="1">
    <citation type="submission" date="2021-01" db="EMBL/GenBank/DDBJ databases">
        <authorList>
            <person name="Corre E."/>
            <person name="Pelletier E."/>
            <person name="Niang G."/>
            <person name="Scheremetjew M."/>
            <person name="Finn R."/>
            <person name="Kale V."/>
            <person name="Holt S."/>
            <person name="Cochrane G."/>
            <person name="Meng A."/>
            <person name="Brown T."/>
            <person name="Cohen L."/>
        </authorList>
    </citation>
    <scope>NUCLEOTIDE SEQUENCE</scope>
    <source>
        <strain evidence="1">OF101</strain>
    </source>
</reference>
<dbReference type="AlphaFoldDB" id="A0A7S1R2D8"/>
<organism evidence="1">
    <name type="scientific">Alexandrium catenella</name>
    <name type="common">Red tide dinoflagellate</name>
    <name type="synonym">Gonyaulax catenella</name>
    <dbReference type="NCBI Taxonomy" id="2925"/>
    <lineage>
        <taxon>Eukaryota</taxon>
        <taxon>Sar</taxon>
        <taxon>Alveolata</taxon>
        <taxon>Dinophyceae</taxon>
        <taxon>Gonyaulacales</taxon>
        <taxon>Pyrocystaceae</taxon>
        <taxon>Alexandrium</taxon>
    </lineage>
</organism>
<evidence type="ECO:0008006" key="2">
    <source>
        <dbReference type="Google" id="ProtNLM"/>
    </source>
</evidence>
<accession>A0A7S1R2D8</accession>
<dbReference type="EMBL" id="HBGE01055570">
    <property type="protein sequence ID" value="CAD9154639.1"/>
    <property type="molecule type" value="Transcribed_RNA"/>
</dbReference>
<dbReference type="Gene3D" id="2.40.70.10">
    <property type="entry name" value="Acid Proteases"/>
    <property type="match status" value="1"/>
</dbReference>
<sequence length="376" mass="41130">MLVQPLSVPKPTGREPHHEASMQLFEGAGGLLGASGPSLSCRRENVWSKLLARSNATLFALDFQPPPQAFRAAGFNALANIPDESQITLGQVDPRYEEDLVWSQPKQTGDLINDAMSEFLVYHPTVCGVDLLYNTSSNWLTVLDTSGPCLLLPPFLFDRLRKHVPMTCPFAEEEQALGRLCSPRRGDAGPQGGPLLPAMHFQLEDDRDAAPGIAPPRKLQMPLERLVFKNASGHELLCISRDDGARAGADMLFSHISFGSLAVAALYTAVDLQTNRVGLAVKGNASTESTDRFCSARAICKSPMQTYYPPLNVCEDPVCSKYLFMTLDDETKTCIWYRSVPALFGVLLAALVTLDLLGHRLYSQATEKAAGLRPRQ</sequence>
<dbReference type="InterPro" id="IPR021109">
    <property type="entry name" value="Peptidase_aspartic_dom_sf"/>
</dbReference>
<proteinExistence type="predicted"/>
<dbReference type="SUPFAM" id="SSF50630">
    <property type="entry name" value="Acid proteases"/>
    <property type="match status" value="1"/>
</dbReference>
<evidence type="ECO:0000313" key="1">
    <source>
        <dbReference type="EMBL" id="CAD9154639.1"/>
    </source>
</evidence>
<name>A0A7S1R2D8_ALECA</name>
<protein>
    <recommendedName>
        <fullName evidence="2">Peptidase A1 domain-containing protein</fullName>
    </recommendedName>
</protein>
<gene>
    <name evidence="1" type="ORF">ACAT0790_LOCUS33500</name>
</gene>